<keyword evidence="6 7" id="KW-0066">ATP synthesis</keyword>
<keyword evidence="2 7" id="KW-0813">Transport</keyword>
<keyword evidence="3 7" id="KW-0375">Hydrogen ion transport</keyword>
<evidence type="ECO:0000256" key="5">
    <source>
        <dbReference type="ARBA" id="ARBA00023136"/>
    </source>
</evidence>
<dbReference type="GO" id="GO:0045259">
    <property type="term" value="C:proton-transporting ATP synthase complex"/>
    <property type="evidence" value="ECO:0007669"/>
    <property type="project" value="UniProtKB-KW"/>
</dbReference>
<proteinExistence type="inferred from homology"/>
<dbReference type="GO" id="GO:0046933">
    <property type="term" value="F:proton-transporting ATP synthase activity, rotational mechanism"/>
    <property type="evidence" value="ECO:0007669"/>
    <property type="project" value="UniProtKB-UniRule"/>
</dbReference>
<dbReference type="SUPFAM" id="SSF47928">
    <property type="entry name" value="N-terminal domain of the delta subunit of the F1F0-ATP synthase"/>
    <property type="match status" value="1"/>
</dbReference>
<evidence type="ECO:0000256" key="1">
    <source>
        <dbReference type="ARBA" id="ARBA00004370"/>
    </source>
</evidence>
<keyword evidence="9" id="KW-1185">Reference proteome</keyword>
<keyword evidence="7" id="KW-0139">CF(1)</keyword>
<dbReference type="Pfam" id="PF00213">
    <property type="entry name" value="OSCP"/>
    <property type="match status" value="1"/>
</dbReference>
<protein>
    <recommendedName>
        <fullName evidence="7">ATP synthase subunit delta</fullName>
    </recommendedName>
    <alternativeName>
        <fullName evidence="7">ATP synthase F(1) sector subunit delta</fullName>
    </alternativeName>
    <alternativeName>
        <fullName evidence="7">F-type ATPase subunit delta</fullName>
        <shortName evidence="7">F-ATPase subunit delta</shortName>
    </alternativeName>
</protein>
<dbReference type="InterPro" id="IPR000711">
    <property type="entry name" value="ATPase_OSCP/dsu"/>
</dbReference>
<comment type="function">
    <text evidence="7">F(1)F(0) ATP synthase produces ATP from ADP in the presence of a proton or sodium gradient. F-type ATPases consist of two structural domains, F(1) containing the extramembraneous catalytic core and F(0) containing the membrane proton channel, linked together by a central stalk and a peripheral stalk. During catalysis, ATP synthesis in the catalytic domain of F(1) is coupled via a rotary mechanism of the central stalk subunits to proton translocation.</text>
</comment>
<keyword evidence="4 7" id="KW-0406">Ion transport</keyword>
<evidence type="ECO:0000256" key="7">
    <source>
        <dbReference type="HAMAP-Rule" id="MF_01416"/>
    </source>
</evidence>
<comment type="caution">
    <text evidence="8">The sequence shown here is derived from an EMBL/GenBank/DDBJ whole genome shotgun (WGS) entry which is preliminary data.</text>
</comment>
<evidence type="ECO:0000313" key="8">
    <source>
        <dbReference type="EMBL" id="MSS14928.1"/>
    </source>
</evidence>
<evidence type="ECO:0000256" key="3">
    <source>
        <dbReference type="ARBA" id="ARBA00022781"/>
    </source>
</evidence>
<evidence type="ECO:0000256" key="2">
    <source>
        <dbReference type="ARBA" id="ARBA00022448"/>
    </source>
</evidence>
<comment type="function">
    <text evidence="7">This protein is part of the stalk that links CF(0) to CF(1). It either transmits conformational changes from CF(0) to CF(1) or is implicated in proton conduction.</text>
</comment>
<dbReference type="PRINTS" id="PR00125">
    <property type="entry name" value="ATPASEDELTA"/>
</dbReference>
<comment type="subcellular location">
    <subcellularLocation>
        <location evidence="7">Cell membrane</location>
        <topology evidence="7">Peripheral membrane protein</topology>
    </subcellularLocation>
    <subcellularLocation>
        <location evidence="1">Membrane</location>
    </subcellularLocation>
</comment>
<organism evidence="8 9">
    <name type="scientific">Porcincola intestinalis</name>
    <dbReference type="NCBI Taxonomy" id="2606632"/>
    <lineage>
        <taxon>Bacteria</taxon>
        <taxon>Bacillati</taxon>
        <taxon>Bacillota</taxon>
        <taxon>Clostridia</taxon>
        <taxon>Lachnospirales</taxon>
        <taxon>Lachnospiraceae</taxon>
        <taxon>Porcincola</taxon>
    </lineage>
</organism>
<dbReference type="GO" id="GO:0005886">
    <property type="term" value="C:plasma membrane"/>
    <property type="evidence" value="ECO:0007669"/>
    <property type="project" value="UniProtKB-SubCell"/>
</dbReference>
<reference evidence="8 9" key="1">
    <citation type="submission" date="2019-08" db="EMBL/GenBank/DDBJ databases">
        <title>In-depth cultivation of the pig gut microbiome towards novel bacterial diversity and tailored functional studies.</title>
        <authorList>
            <person name="Wylensek D."/>
            <person name="Hitch T.C.A."/>
            <person name="Clavel T."/>
        </authorList>
    </citation>
    <scope>NUCLEOTIDE SEQUENCE [LARGE SCALE GENOMIC DNA]</scope>
    <source>
        <strain evidence="8 9">Oil+RF-744-WCA-WT-11</strain>
    </source>
</reference>
<dbReference type="InterPro" id="IPR026015">
    <property type="entry name" value="ATP_synth_OSCP/delta_N_sf"/>
</dbReference>
<keyword evidence="7" id="KW-1003">Cell membrane</keyword>
<dbReference type="HAMAP" id="MF_01416">
    <property type="entry name" value="ATP_synth_delta_bact"/>
    <property type="match status" value="1"/>
</dbReference>
<dbReference type="NCBIfam" id="TIGR01145">
    <property type="entry name" value="ATP_synt_delta"/>
    <property type="match status" value="1"/>
</dbReference>
<evidence type="ECO:0000256" key="4">
    <source>
        <dbReference type="ARBA" id="ARBA00023065"/>
    </source>
</evidence>
<dbReference type="PANTHER" id="PTHR11910">
    <property type="entry name" value="ATP SYNTHASE DELTA CHAIN"/>
    <property type="match status" value="1"/>
</dbReference>
<keyword evidence="5 7" id="KW-0472">Membrane</keyword>
<dbReference type="AlphaFoldDB" id="A0A6L5X6A4"/>
<sequence length="179" mass="20430">MTETARRYGGSLYELALEEGMVDEVLAQLREVLDLMKENPQYERLLAEPSITKKERTQLIDEAFGSSLWPYLLNFLKLLCEEGYISELRGCYKEYRRRYNGDHGISEAIVTSARELTEAQKAALLDKLEKMSGKKVEMICLVNPALIGGVRLDFEGKRYDGTAAERLKTLRSIIRNTTV</sequence>
<accession>A0A6L5X6A4</accession>
<dbReference type="Gene3D" id="1.10.520.20">
    <property type="entry name" value="N-terminal domain of the delta subunit of the F1F0-ATP synthase"/>
    <property type="match status" value="1"/>
</dbReference>
<evidence type="ECO:0000256" key="6">
    <source>
        <dbReference type="ARBA" id="ARBA00023310"/>
    </source>
</evidence>
<dbReference type="EMBL" id="VULZ01000007">
    <property type="protein sequence ID" value="MSS14928.1"/>
    <property type="molecule type" value="Genomic_DNA"/>
</dbReference>
<comment type="similarity">
    <text evidence="7">Belongs to the ATPase delta chain family.</text>
</comment>
<gene>
    <name evidence="7 8" type="primary">atpH</name>
    <name evidence="8" type="ORF">FYJ35_07705</name>
</gene>
<dbReference type="Proteomes" id="UP000481852">
    <property type="component" value="Unassembled WGS sequence"/>
</dbReference>
<name>A0A6L5X6A4_9FIRM</name>
<evidence type="ECO:0000313" key="9">
    <source>
        <dbReference type="Proteomes" id="UP000481852"/>
    </source>
</evidence>